<name>A0ACC1XGJ8_MELAZ</name>
<reference evidence="1 2" key="1">
    <citation type="journal article" date="2023" name="Science">
        <title>Complex scaffold remodeling in plant triterpene biosynthesis.</title>
        <authorList>
            <person name="De La Pena R."/>
            <person name="Hodgson H."/>
            <person name="Liu J.C."/>
            <person name="Stephenson M.J."/>
            <person name="Martin A.C."/>
            <person name="Owen C."/>
            <person name="Harkess A."/>
            <person name="Leebens-Mack J."/>
            <person name="Jimenez L.E."/>
            <person name="Osbourn A."/>
            <person name="Sattely E.S."/>
        </authorList>
    </citation>
    <scope>NUCLEOTIDE SEQUENCE [LARGE SCALE GENOMIC DNA]</scope>
    <source>
        <strain evidence="2">cv. JPN11</strain>
        <tissue evidence="1">Leaf</tissue>
    </source>
</reference>
<sequence length="442" mass="48119">MGSFSGSIQRPLIAAAAVAVASASADVSDKFQSFTSSGASSSSERIDPPVSNSLQELRSSWVSHISVSKLSNLSFVTRIRVPVPNISLGVPNSSNNFVPNTLSSSVASSSVLVNLYQSAELAKASKPTYITGAIPASTPDVLYRWHLPEPNAIDVSGTSDCLAMKSRTVVVLLGWLGAKQKHLKRYAEWYTSRGFHVITFTFPLAEILSYQVDGKAEQNIALLVNHLADWLEDEGKNLVFHTFSNTGWLIYGAILEKFQKQDPSIMGRIRGCIVDSAPVAAPDPQVWASGFSAAFLKKNSVATKKVVNTNELVVDELVGSKAVGQPKPAVTETALLLVLEKFFEVVLHLPAVNRRLSDVLGLLSAGQPKCPQLYIYSSADRVIPAESVESFIEEQRKAGREVRACNFVSTPHVDHFRNDPKLYTTQLSQFLDDYVVTCCKQT</sequence>
<dbReference type="EMBL" id="CM051402">
    <property type="protein sequence ID" value="KAJ4710501.1"/>
    <property type="molecule type" value="Genomic_DNA"/>
</dbReference>
<comment type="caution">
    <text evidence="1">The sequence shown here is derived from an EMBL/GenBank/DDBJ whole genome shotgun (WGS) entry which is preliminary data.</text>
</comment>
<evidence type="ECO:0000313" key="2">
    <source>
        <dbReference type="Proteomes" id="UP001164539"/>
    </source>
</evidence>
<proteinExistence type="predicted"/>
<accession>A0ACC1XGJ8</accession>
<evidence type="ECO:0000313" key="1">
    <source>
        <dbReference type="EMBL" id="KAJ4710501.1"/>
    </source>
</evidence>
<keyword evidence="1" id="KW-0472">Membrane</keyword>
<protein>
    <submittedName>
        <fullName evidence="1">Transmembrane protein 53</fullName>
    </submittedName>
</protein>
<keyword evidence="2" id="KW-1185">Reference proteome</keyword>
<keyword evidence="1" id="KW-0812">Transmembrane</keyword>
<organism evidence="1 2">
    <name type="scientific">Melia azedarach</name>
    <name type="common">Chinaberry tree</name>
    <dbReference type="NCBI Taxonomy" id="155640"/>
    <lineage>
        <taxon>Eukaryota</taxon>
        <taxon>Viridiplantae</taxon>
        <taxon>Streptophyta</taxon>
        <taxon>Embryophyta</taxon>
        <taxon>Tracheophyta</taxon>
        <taxon>Spermatophyta</taxon>
        <taxon>Magnoliopsida</taxon>
        <taxon>eudicotyledons</taxon>
        <taxon>Gunneridae</taxon>
        <taxon>Pentapetalae</taxon>
        <taxon>rosids</taxon>
        <taxon>malvids</taxon>
        <taxon>Sapindales</taxon>
        <taxon>Meliaceae</taxon>
        <taxon>Melia</taxon>
    </lineage>
</organism>
<gene>
    <name evidence="1" type="ORF">OWV82_016675</name>
</gene>
<dbReference type="Proteomes" id="UP001164539">
    <property type="component" value="Chromosome 9"/>
</dbReference>